<proteinExistence type="predicted"/>
<evidence type="ECO:0000256" key="1">
    <source>
        <dbReference type="SAM" id="Phobius"/>
    </source>
</evidence>
<protein>
    <submittedName>
        <fullName evidence="2">Uncharacterized protein</fullName>
    </submittedName>
</protein>
<dbReference type="EMBL" id="KQ086035">
    <property type="protein sequence ID" value="KLO10102.1"/>
    <property type="molecule type" value="Genomic_DNA"/>
</dbReference>
<dbReference type="InParanoid" id="A0A0H2REW3"/>
<organism evidence="2 3">
    <name type="scientific">Schizopora paradoxa</name>
    <dbReference type="NCBI Taxonomy" id="27342"/>
    <lineage>
        <taxon>Eukaryota</taxon>
        <taxon>Fungi</taxon>
        <taxon>Dikarya</taxon>
        <taxon>Basidiomycota</taxon>
        <taxon>Agaricomycotina</taxon>
        <taxon>Agaricomycetes</taxon>
        <taxon>Hymenochaetales</taxon>
        <taxon>Schizoporaceae</taxon>
        <taxon>Schizopora</taxon>
    </lineage>
</organism>
<gene>
    <name evidence="2" type="ORF">SCHPADRAFT_533587</name>
</gene>
<feature type="transmembrane region" description="Helical" evidence="1">
    <location>
        <begin position="137"/>
        <end position="162"/>
    </location>
</feature>
<dbReference type="Proteomes" id="UP000053477">
    <property type="component" value="Unassembled WGS sequence"/>
</dbReference>
<keyword evidence="3" id="KW-1185">Reference proteome</keyword>
<name>A0A0H2REW3_9AGAM</name>
<keyword evidence="1" id="KW-0472">Membrane</keyword>
<reference evidence="2 3" key="1">
    <citation type="submission" date="2015-04" db="EMBL/GenBank/DDBJ databases">
        <title>Complete genome sequence of Schizopora paradoxa KUC8140, a cosmopolitan wood degrader in East Asia.</title>
        <authorList>
            <consortium name="DOE Joint Genome Institute"/>
            <person name="Min B."/>
            <person name="Park H."/>
            <person name="Jang Y."/>
            <person name="Kim J.-J."/>
            <person name="Kim K.H."/>
            <person name="Pangilinan J."/>
            <person name="Lipzen A."/>
            <person name="Riley R."/>
            <person name="Grigoriev I.V."/>
            <person name="Spatafora J.W."/>
            <person name="Choi I.-G."/>
        </authorList>
    </citation>
    <scope>NUCLEOTIDE SEQUENCE [LARGE SCALE GENOMIC DNA]</scope>
    <source>
        <strain evidence="2 3">KUC8140</strain>
    </source>
</reference>
<accession>A0A0H2REW3</accession>
<keyword evidence="1" id="KW-0812">Transmembrane</keyword>
<keyword evidence="1" id="KW-1133">Transmembrane helix</keyword>
<evidence type="ECO:0000313" key="2">
    <source>
        <dbReference type="EMBL" id="KLO10102.1"/>
    </source>
</evidence>
<sequence length="187" mass="20459">MGHIELVRARASSMLPCHVVHVQPLRAPCPPLPPSIDTLTRRIEGWRTLSPYLPFAARNQRPGAVASFVLPYVDGTYRRPASKVTGGRECMSSGWGFEPSIHPPPTLDAVCAQRVFPSPCSPSRVDATYRARVCESVVVVVSSLLPTSYLMLGWPILAVPLVRRLVSMPMRFSANAILPRTICTATV</sequence>
<evidence type="ECO:0000313" key="3">
    <source>
        <dbReference type="Proteomes" id="UP000053477"/>
    </source>
</evidence>
<dbReference type="AlphaFoldDB" id="A0A0H2REW3"/>